<dbReference type="RefSeq" id="WP_114727736.1">
    <property type="nucleotide sequence ID" value="NZ_BJMI01000034.1"/>
</dbReference>
<dbReference type="EMBL" id="QQAW01000006">
    <property type="protein sequence ID" value="RDI37367.1"/>
    <property type="molecule type" value="Genomic_DNA"/>
</dbReference>
<dbReference type="Proteomes" id="UP000254958">
    <property type="component" value="Unassembled WGS sequence"/>
</dbReference>
<evidence type="ECO:0000313" key="2">
    <source>
        <dbReference type="EMBL" id="MBB2187732.1"/>
    </source>
</evidence>
<evidence type="ECO:0000313" key="5">
    <source>
        <dbReference type="Proteomes" id="UP000562982"/>
    </source>
</evidence>
<evidence type="ECO:0000256" key="1">
    <source>
        <dbReference type="SAM" id="SignalP"/>
    </source>
</evidence>
<keyword evidence="4" id="KW-1185">Reference proteome</keyword>
<feature type="signal peptide" evidence="1">
    <location>
        <begin position="1"/>
        <end position="23"/>
    </location>
</feature>
<proteinExistence type="predicted"/>
<accession>A0A370G0E5</accession>
<comment type="caution">
    <text evidence="3">The sequence shown here is derived from an EMBL/GenBank/DDBJ whole genome shotgun (WGS) entry which is preliminary data.</text>
</comment>
<organism evidence="3 4">
    <name type="scientific">Gluconacetobacter liquefaciens</name>
    <name type="common">Acetobacter liquefaciens</name>
    <dbReference type="NCBI Taxonomy" id="89584"/>
    <lineage>
        <taxon>Bacteria</taxon>
        <taxon>Pseudomonadati</taxon>
        <taxon>Pseudomonadota</taxon>
        <taxon>Alphaproteobacteria</taxon>
        <taxon>Acetobacterales</taxon>
        <taxon>Acetobacteraceae</taxon>
        <taxon>Gluconacetobacter</taxon>
    </lineage>
</organism>
<gene>
    <name evidence="3" type="ORF">C7453_10690</name>
    <name evidence="2" type="ORF">HLH32_15370</name>
</gene>
<reference evidence="2 5" key="2">
    <citation type="submission" date="2020-04" db="EMBL/GenBank/DDBJ databases">
        <title>Description of novel Gluconacetobacter.</title>
        <authorList>
            <person name="Sombolestani A."/>
        </authorList>
    </citation>
    <scope>NUCLEOTIDE SEQUENCE [LARGE SCALE GENOMIC DNA]</scope>
    <source>
        <strain evidence="2 5">LMG 1382</strain>
    </source>
</reference>
<dbReference type="EMBL" id="JABEQI010000011">
    <property type="protein sequence ID" value="MBB2187732.1"/>
    <property type="molecule type" value="Genomic_DNA"/>
</dbReference>
<evidence type="ECO:0000313" key="4">
    <source>
        <dbReference type="Proteomes" id="UP000254958"/>
    </source>
</evidence>
<sequence>MTKSGLLPCLVLSALLARSPAWAAQPAASGAPTPASVAAAIRADGAAQALGALDDADTFDTVTDGIAAADPAWLALVPAMGPGLDADSGAAVSAALALALPQKPRLVLPLLDPATPALDPARVCAHPFMHDEVPDLKGYIRRSRAALRKVRDDGLRVVRDRCLAVMGTAKSVP</sequence>
<evidence type="ECO:0000313" key="3">
    <source>
        <dbReference type="EMBL" id="RDI37367.1"/>
    </source>
</evidence>
<keyword evidence="1" id="KW-0732">Signal</keyword>
<dbReference type="Proteomes" id="UP000562982">
    <property type="component" value="Unassembled WGS sequence"/>
</dbReference>
<dbReference type="AlphaFoldDB" id="A0A370G0E5"/>
<protein>
    <submittedName>
        <fullName evidence="3">Uncharacterized protein</fullName>
    </submittedName>
</protein>
<name>A0A370G0E5_GLULI</name>
<feature type="chain" id="PRO_5044585215" evidence="1">
    <location>
        <begin position="24"/>
        <end position="173"/>
    </location>
</feature>
<reference evidence="3 4" key="1">
    <citation type="submission" date="2018-07" db="EMBL/GenBank/DDBJ databases">
        <title>Genomic Encyclopedia of Type Strains, Phase IV (KMG-IV): sequencing the most valuable type-strain genomes for metagenomic binning, comparative biology and taxonomic classification.</title>
        <authorList>
            <person name="Goeker M."/>
        </authorList>
    </citation>
    <scope>NUCLEOTIDE SEQUENCE [LARGE SCALE GENOMIC DNA]</scope>
    <source>
        <strain evidence="3 4">DSM 5603</strain>
    </source>
</reference>